<keyword evidence="12" id="KW-0969">Cilium</keyword>
<dbReference type="GO" id="GO:0071978">
    <property type="term" value="P:bacterial-type flagellum-dependent swarming motility"/>
    <property type="evidence" value="ECO:0007669"/>
    <property type="project" value="TreeGrafter"/>
</dbReference>
<evidence type="ECO:0000256" key="7">
    <source>
        <dbReference type="NCBIfam" id="TIGR02488"/>
    </source>
</evidence>
<accession>A0A8G2BN75</accession>
<comment type="subcellular location">
    <subcellularLocation>
        <location evidence="1 8">Bacterial flagellum basal body</location>
    </subcellularLocation>
</comment>
<sequence>MQSLNIAATGMNAQQMNVEVISNNISNMNTTGFKRQRVEFQDLIYQDQRRVGTASSDAGTVVPSGIQLGLGVKTAATYRVNEQGALILTDNQFDLSIRGEGYFQITMPNGNTAYTRAGSFQLDQNGSLVTPDGYTVQPGITIPADALGVTINESGQVFAQIDGQVDEQNVGQLQLAIFQNPAGLENIGGNLLLETAASGAPGAGAPGAAGFGRLQQGFLESSNVDPVQEITNLITAQRAYELNSKVIETSDQMMSTVNNVR</sequence>
<keyword evidence="13" id="KW-1185">Reference proteome</keyword>
<feature type="domain" description="Flagellar hook protein FlgE/F/G-like D1" evidence="11">
    <location>
        <begin position="97"/>
        <end position="159"/>
    </location>
</feature>
<dbReference type="PANTHER" id="PTHR30435:SF19">
    <property type="entry name" value="FLAGELLAR BASAL-BODY ROD PROTEIN FLGG"/>
    <property type="match status" value="1"/>
</dbReference>
<dbReference type="NCBIfam" id="TIGR02488">
    <property type="entry name" value="flgG_G_neg"/>
    <property type="match status" value="1"/>
</dbReference>
<dbReference type="InterPro" id="IPR012834">
    <property type="entry name" value="FlgG_G_neg"/>
</dbReference>
<gene>
    <name evidence="12" type="ORF">SAMN05660686_03855</name>
</gene>
<keyword evidence="4 8" id="KW-0975">Bacterial flagellum</keyword>
<dbReference type="InterPro" id="IPR053967">
    <property type="entry name" value="LlgE_F_G-like_D1"/>
</dbReference>
<proteinExistence type="inferred from homology"/>
<dbReference type="InterPro" id="IPR010930">
    <property type="entry name" value="Flg_bb/hook_C_dom"/>
</dbReference>
<feature type="domain" description="Flagellar basal-body/hook protein C-terminal" evidence="10">
    <location>
        <begin position="215"/>
        <end position="259"/>
    </location>
</feature>
<evidence type="ECO:0000259" key="9">
    <source>
        <dbReference type="Pfam" id="PF00460"/>
    </source>
</evidence>
<dbReference type="InterPro" id="IPR019776">
    <property type="entry name" value="Flagellar_basal_body_rod_CS"/>
</dbReference>
<evidence type="ECO:0000256" key="3">
    <source>
        <dbReference type="ARBA" id="ARBA00017948"/>
    </source>
</evidence>
<evidence type="ECO:0000256" key="1">
    <source>
        <dbReference type="ARBA" id="ARBA00004117"/>
    </source>
</evidence>
<evidence type="ECO:0000256" key="8">
    <source>
        <dbReference type="RuleBase" id="RU362116"/>
    </source>
</evidence>
<dbReference type="PROSITE" id="PS00588">
    <property type="entry name" value="FLAGELLA_BB_ROD"/>
    <property type="match status" value="1"/>
</dbReference>
<evidence type="ECO:0000256" key="5">
    <source>
        <dbReference type="ARBA" id="ARBA00025933"/>
    </source>
</evidence>
<dbReference type="EMBL" id="FNBW01000013">
    <property type="protein sequence ID" value="SDG27182.1"/>
    <property type="molecule type" value="Genomic_DNA"/>
</dbReference>
<protein>
    <recommendedName>
        <fullName evidence="3 7">Flagellar basal-body rod protein FlgG</fullName>
    </recommendedName>
    <alternativeName>
        <fullName evidence="6 8">Distal rod protein</fullName>
    </alternativeName>
</protein>
<dbReference type="InterPro" id="IPR020013">
    <property type="entry name" value="Flagellar_FlgE/F/G"/>
</dbReference>
<evidence type="ECO:0000259" key="10">
    <source>
        <dbReference type="Pfam" id="PF06429"/>
    </source>
</evidence>
<evidence type="ECO:0000259" key="11">
    <source>
        <dbReference type="Pfam" id="PF22692"/>
    </source>
</evidence>
<comment type="subunit">
    <text evidence="5 8">The basal body constitutes a major portion of the flagellar organelle and consists of four rings (L,P,S, and M) mounted on a central rod. The rod consists of about 26 subunits of FlgG in the distal portion, and FlgB, FlgC and FlgF are thought to build up the proximal portion of the rod with about 6 subunits each.</text>
</comment>
<dbReference type="Pfam" id="PF00460">
    <property type="entry name" value="Flg_bb_rod"/>
    <property type="match status" value="1"/>
</dbReference>
<dbReference type="OrthoDB" id="9804559at2"/>
<comment type="similarity">
    <text evidence="2 8">Belongs to the flagella basal body rod proteins family.</text>
</comment>
<dbReference type="AlphaFoldDB" id="A0A8G2BN75"/>
<dbReference type="InterPro" id="IPR037925">
    <property type="entry name" value="FlgE/F/G-like"/>
</dbReference>
<evidence type="ECO:0000256" key="4">
    <source>
        <dbReference type="ARBA" id="ARBA00023143"/>
    </source>
</evidence>
<dbReference type="SUPFAM" id="SSF117143">
    <property type="entry name" value="Flagellar hook protein flgE"/>
    <property type="match status" value="1"/>
</dbReference>
<keyword evidence="12" id="KW-0966">Cell projection</keyword>
<dbReference type="Pfam" id="PF22692">
    <property type="entry name" value="LlgE_F_G_D1"/>
    <property type="match status" value="1"/>
</dbReference>
<dbReference type="GO" id="GO:0009426">
    <property type="term" value="C:bacterial-type flagellum basal body, distal rod"/>
    <property type="evidence" value="ECO:0007669"/>
    <property type="project" value="UniProtKB-UniRule"/>
</dbReference>
<keyword evidence="12" id="KW-0282">Flagellum</keyword>
<feature type="domain" description="Flagellar basal body rod protein N-terminal" evidence="9">
    <location>
        <begin position="4"/>
        <end position="34"/>
    </location>
</feature>
<reference evidence="12 13" key="1">
    <citation type="submission" date="2016-10" db="EMBL/GenBank/DDBJ databases">
        <authorList>
            <person name="Varghese N."/>
            <person name="Submissions S."/>
        </authorList>
    </citation>
    <scope>NUCLEOTIDE SEQUENCE [LARGE SCALE GENOMIC DNA]</scope>
    <source>
        <strain evidence="12 13">DSM 18839</strain>
    </source>
</reference>
<evidence type="ECO:0000313" key="12">
    <source>
        <dbReference type="EMBL" id="SDG27182.1"/>
    </source>
</evidence>
<evidence type="ECO:0000313" key="13">
    <source>
        <dbReference type="Proteomes" id="UP000198615"/>
    </source>
</evidence>
<dbReference type="Proteomes" id="UP000198615">
    <property type="component" value="Unassembled WGS sequence"/>
</dbReference>
<name>A0A8G2BN75_9PROT</name>
<organism evidence="12 13">
    <name type="scientific">Thalassobaculum litoreum DSM 18839</name>
    <dbReference type="NCBI Taxonomy" id="1123362"/>
    <lineage>
        <taxon>Bacteria</taxon>
        <taxon>Pseudomonadati</taxon>
        <taxon>Pseudomonadota</taxon>
        <taxon>Alphaproteobacteria</taxon>
        <taxon>Rhodospirillales</taxon>
        <taxon>Thalassobaculaceae</taxon>
        <taxon>Thalassobaculum</taxon>
    </lineage>
</organism>
<evidence type="ECO:0000256" key="6">
    <source>
        <dbReference type="ARBA" id="ARBA00032912"/>
    </source>
</evidence>
<dbReference type="InterPro" id="IPR001444">
    <property type="entry name" value="Flag_bb_rod_N"/>
</dbReference>
<dbReference type="NCBIfam" id="TIGR03506">
    <property type="entry name" value="FlgEFG_subfam"/>
    <property type="match status" value="2"/>
</dbReference>
<evidence type="ECO:0000256" key="2">
    <source>
        <dbReference type="ARBA" id="ARBA00009677"/>
    </source>
</evidence>
<dbReference type="RefSeq" id="WP_028795004.1">
    <property type="nucleotide sequence ID" value="NZ_FNBW01000013.1"/>
</dbReference>
<comment type="caution">
    <text evidence="12">The sequence shown here is derived from an EMBL/GenBank/DDBJ whole genome shotgun (WGS) entry which is preliminary data.</text>
</comment>
<dbReference type="PANTHER" id="PTHR30435">
    <property type="entry name" value="FLAGELLAR PROTEIN"/>
    <property type="match status" value="1"/>
</dbReference>
<dbReference type="Pfam" id="PF06429">
    <property type="entry name" value="Flg_bbr_C"/>
    <property type="match status" value="1"/>
</dbReference>